<protein>
    <submittedName>
        <fullName evidence="3">Centromere/kinetochore protein zw10</fullName>
    </submittedName>
</protein>
<dbReference type="GO" id="GO:1990423">
    <property type="term" value="C:RZZ complex"/>
    <property type="evidence" value="ECO:0007669"/>
    <property type="project" value="TreeGrafter"/>
</dbReference>
<evidence type="ECO:0000313" key="3">
    <source>
        <dbReference type="EMBL" id="RDB23516.1"/>
    </source>
</evidence>
<keyword evidence="4" id="KW-1185">Reference proteome</keyword>
<dbReference type="GO" id="GO:0006888">
    <property type="term" value="P:endoplasmic reticulum to Golgi vesicle-mediated transport"/>
    <property type="evidence" value="ECO:0007669"/>
    <property type="project" value="TreeGrafter"/>
</dbReference>
<dbReference type="Pfam" id="PF22766">
    <property type="entry name" value="ZW10_C2"/>
    <property type="match status" value="1"/>
</dbReference>
<evidence type="ECO:0000256" key="1">
    <source>
        <dbReference type="SAM" id="MobiDB-lite"/>
    </source>
</evidence>
<feature type="compositionally biased region" description="Acidic residues" evidence="1">
    <location>
        <begin position="475"/>
        <end position="488"/>
    </location>
</feature>
<dbReference type="PANTHER" id="PTHR12205">
    <property type="entry name" value="CENTROMERE/KINETOCHORE PROTEIN ZW10"/>
    <property type="match status" value="1"/>
</dbReference>
<name>A0A369JXQ5_HYPMA</name>
<dbReference type="STRING" id="39966.A0A369JXQ5"/>
<dbReference type="InParanoid" id="A0A369JXQ5"/>
<dbReference type="GO" id="GO:0005737">
    <property type="term" value="C:cytoplasm"/>
    <property type="evidence" value="ECO:0007669"/>
    <property type="project" value="GOC"/>
</dbReference>
<accession>A0A369JXQ5</accession>
<dbReference type="OrthoDB" id="534815at2759"/>
<evidence type="ECO:0000313" key="4">
    <source>
        <dbReference type="Proteomes" id="UP000076154"/>
    </source>
</evidence>
<feature type="compositionally biased region" description="Basic and acidic residues" evidence="1">
    <location>
        <begin position="613"/>
        <end position="622"/>
    </location>
</feature>
<proteinExistence type="predicted"/>
<comment type="caution">
    <text evidence="3">The sequence shown here is derived from an EMBL/GenBank/DDBJ whole genome shotgun (WGS) entry which is preliminary data.</text>
</comment>
<feature type="compositionally biased region" description="Pro residues" evidence="1">
    <location>
        <begin position="573"/>
        <end position="586"/>
    </location>
</feature>
<dbReference type="PANTHER" id="PTHR12205:SF0">
    <property type="entry name" value="CENTROMERE_KINETOCHORE PROTEIN ZW10 HOMOLOG"/>
    <property type="match status" value="1"/>
</dbReference>
<reference evidence="3" key="1">
    <citation type="submission" date="2018-04" db="EMBL/GenBank/DDBJ databases">
        <title>Whole genome sequencing of Hypsizygus marmoreus.</title>
        <authorList>
            <person name="Choi I.-G."/>
            <person name="Min B."/>
            <person name="Kim J.-G."/>
            <person name="Kim S."/>
            <person name="Oh Y.-L."/>
            <person name="Kong W.-S."/>
            <person name="Park H."/>
            <person name="Jeong J."/>
            <person name="Song E.-S."/>
        </authorList>
    </citation>
    <scope>NUCLEOTIDE SEQUENCE [LARGE SCALE GENOMIC DNA]</scope>
    <source>
        <strain evidence="3">51987-8</strain>
    </source>
</reference>
<dbReference type="InterPro" id="IPR046362">
    <property type="entry name" value="Zw10/DSL1_C_sf"/>
</dbReference>
<sequence>MAFPIPSHLPRRPNPQDVSSQILSKIDAATNQSLNSTLAASWLAELDQTIQSTKERIHERVQRDLPEFKRQLASSKSVQTRLESLTTNVDSLSESISNPETGLIPTLIGNLSRHAEVAQEATDASVAYDTLFHLLRVKKELKTLESLIEAGKLPEAVEVCRKLETLFQESPAHLNETNVMTDAKRRFGAAQARNEEQLSDAFTRSILVSYNEIIMLSSVQVRQSETVLSLESIMSSLSPSSLANHLTTLRRDLTTHFFDYMLKQNVQVSTPPSIVEHKLLLLPAPPCEPHSKELSARLESLSIVLGHLQRHFFKYLPTSHSTTFTRSLCKPTTTSVLNNLLIPALPSSFDLLPDFLTLVDHAVSFEDADIVGILGNDPHDRPVKAWADGACGHYERQRRTLILGHARDVIIAPEDSTDVFVVEIDILPEATPSVVPVQEDVSPGAVGADGKVKDDAWGFDDDLNSGSAVEADGWGFDDDLEPEPEPEAELEREPESIPEPPPLVQPDDVSSSPSLANGTKGITGEPDAAEAWGWNDEDNVPPAEETAWDDPWADAPSPVSAKPPESPTTNGSRPPPIPSIPPPTLAPPTVSSSHPKAATRLEKAAKKGKKHASHDFSSDKASSDTASPIPSFAFHPSPTPAATTPEPEHPLPSASKRPSRLTVTNVPKETYSVSGRTKRIIRIVEDVLAEGTQFASSKLFRTPSASSSSSATPGSIILLTAPAVLDLHRAIYPVKFGRELRRAEAGMRFANDCAYLGEEVQRIRRGLKGGDAVPVGERLGECVRCFRVLSDSWYHDVVGAQKHAIDKILATGTQGLVYTGDQDRYDECEDAINQALQDIRRLAHKLKGILAKSKYYTAIGMVADAALSRLMADVLALPDIPEVESHRLSELCRIFNAMEGMFVEDPAQPSFVVAYVPSWLKFSYLSELLEASMADITYLFEEGALVDFQVDELVRLVRALFADTPLRTNTINKLLGGHPIPATQ</sequence>
<feature type="compositionally biased region" description="Low complexity" evidence="1">
    <location>
        <begin position="630"/>
        <end position="645"/>
    </location>
</feature>
<feature type="domain" description="ZW10 C-terminal helical" evidence="2">
    <location>
        <begin position="831"/>
        <end position="974"/>
    </location>
</feature>
<feature type="compositionally biased region" description="Polar residues" evidence="1">
    <location>
        <begin position="508"/>
        <end position="517"/>
    </location>
</feature>
<evidence type="ECO:0000259" key="2">
    <source>
        <dbReference type="Pfam" id="PF22766"/>
    </source>
</evidence>
<feature type="region of interest" description="Disordered" evidence="1">
    <location>
        <begin position="438"/>
        <end position="669"/>
    </location>
</feature>
<organism evidence="3 4">
    <name type="scientific">Hypsizygus marmoreus</name>
    <name type="common">White beech mushroom</name>
    <name type="synonym">Agaricus marmoreus</name>
    <dbReference type="NCBI Taxonomy" id="39966"/>
    <lineage>
        <taxon>Eukaryota</taxon>
        <taxon>Fungi</taxon>
        <taxon>Dikarya</taxon>
        <taxon>Basidiomycota</taxon>
        <taxon>Agaricomycotina</taxon>
        <taxon>Agaricomycetes</taxon>
        <taxon>Agaricomycetidae</taxon>
        <taxon>Agaricales</taxon>
        <taxon>Tricholomatineae</taxon>
        <taxon>Lyophyllaceae</taxon>
        <taxon>Hypsizygus</taxon>
    </lineage>
</organism>
<dbReference type="EMBL" id="LUEZ02000046">
    <property type="protein sequence ID" value="RDB23516.1"/>
    <property type="molecule type" value="Genomic_DNA"/>
</dbReference>
<gene>
    <name evidence="3" type="primary">ZW10</name>
    <name evidence="3" type="ORF">Hypma_009003</name>
</gene>
<dbReference type="GO" id="GO:0007094">
    <property type="term" value="P:mitotic spindle assembly checkpoint signaling"/>
    <property type="evidence" value="ECO:0007669"/>
    <property type="project" value="TreeGrafter"/>
</dbReference>
<dbReference type="Gene3D" id="1.10.357.150">
    <property type="match status" value="1"/>
</dbReference>
<dbReference type="InterPro" id="IPR055148">
    <property type="entry name" value="ZW10_C_2"/>
</dbReference>
<dbReference type="Proteomes" id="UP000076154">
    <property type="component" value="Unassembled WGS sequence"/>
</dbReference>
<dbReference type="AlphaFoldDB" id="A0A369JXQ5"/>